<dbReference type="WBParaSite" id="L893_g23247.t1">
    <property type="protein sequence ID" value="L893_g23247.t1"/>
    <property type="gene ID" value="L893_g23247"/>
</dbReference>
<feature type="region of interest" description="Disordered" evidence="1">
    <location>
        <begin position="120"/>
        <end position="148"/>
    </location>
</feature>
<accession>A0A1I7Z667</accession>
<dbReference type="AlphaFoldDB" id="A0A1I7Z667"/>
<dbReference type="Proteomes" id="UP000095287">
    <property type="component" value="Unplaced"/>
</dbReference>
<evidence type="ECO:0000313" key="3">
    <source>
        <dbReference type="WBParaSite" id="L893_g23247.t1"/>
    </source>
</evidence>
<name>A0A1I7Z667_9BILA</name>
<reference evidence="3" key="1">
    <citation type="submission" date="2016-11" db="UniProtKB">
        <authorList>
            <consortium name="WormBaseParasite"/>
        </authorList>
    </citation>
    <scope>IDENTIFICATION</scope>
</reference>
<protein>
    <submittedName>
        <fullName evidence="3">Secreted protein</fullName>
    </submittedName>
</protein>
<evidence type="ECO:0000313" key="2">
    <source>
        <dbReference type="Proteomes" id="UP000095287"/>
    </source>
</evidence>
<proteinExistence type="predicted"/>
<sequence length="221" mass="24372">MCLIDSQLTSFIITLIAGPVPAHGARVVFVLQWPESADPSLKWRCFQRPDHRTVQSSVQWDVLLIGPRSSSNSPLFAPSRANSLLEQPASQLTVFRGFSRELGKHSSRWSQSGHDVTGASLAPPWDSISSTGLPPLPSPVERPPLPATSTSTAGEAIFDYFSSIFSRSIFVSLGLDLYLDTARSGFRRPRVRNWSNPESRSQLTLLIEASEPRSSQDDQPR</sequence>
<feature type="compositionally biased region" description="Pro residues" evidence="1">
    <location>
        <begin position="134"/>
        <end position="146"/>
    </location>
</feature>
<keyword evidence="2" id="KW-1185">Reference proteome</keyword>
<evidence type="ECO:0000256" key="1">
    <source>
        <dbReference type="SAM" id="MobiDB-lite"/>
    </source>
</evidence>
<organism evidence="2 3">
    <name type="scientific">Steinernema glaseri</name>
    <dbReference type="NCBI Taxonomy" id="37863"/>
    <lineage>
        <taxon>Eukaryota</taxon>
        <taxon>Metazoa</taxon>
        <taxon>Ecdysozoa</taxon>
        <taxon>Nematoda</taxon>
        <taxon>Chromadorea</taxon>
        <taxon>Rhabditida</taxon>
        <taxon>Tylenchina</taxon>
        <taxon>Panagrolaimomorpha</taxon>
        <taxon>Strongyloidoidea</taxon>
        <taxon>Steinernematidae</taxon>
        <taxon>Steinernema</taxon>
    </lineage>
</organism>